<reference evidence="1" key="1">
    <citation type="submission" date="2022-03" db="EMBL/GenBank/DDBJ databases">
        <authorList>
            <person name="Sayadi A."/>
        </authorList>
    </citation>
    <scope>NUCLEOTIDE SEQUENCE</scope>
</reference>
<dbReference type="Proteomes" id="UP001152888">
    <property type="component" value="Unassembled WGS sequence"/>
</dbReference>
<dbReference type="EMBL" id="CAKOFQ010008049">
    <property type="protein sequence ID" value="CAH2011207.1"/>
    <property type="molecule type" value="Genomic_DNA"/>
</dbReference>
<organism evidence="1 2">
    <name type="scientific">Acanthoscelides obtectus</name>
    <name type="common">Bean weevil</name>
    <name type="synonym">Bruchus obtectus</name>
    <dbReference type="NCBI Taxonomy" id="200917"/>
    <lineage>
        <taxon>Eukaryota</taxon>
        <taxon>Metazoa</taxon>
        <taxon>Ecdysozoa</taxon>
        <taxon>Arthropoda</taxon>
        <taxon>Hexapoda</taxon>
        <taxon>Insecta</taxon>
        <taxon>Pterygota</taxon>
        <taxon>Neoptera</taxon>
        <taxon>Endopterygota</taxon>
        <taxon>Coleoptera</taxon>
        <taxon>Polyphaga</taxon>
        <taxon>Cucujiformia</taxon>
        <taxon>Chrysomeloidea</taxon>
        <taxon>Chrysomelidae</taxon>
        <taxon>Bruchinae</taxon>
        <taxon>Bruchini</taxon>
        <taxon>Acanthoscelides</taxon>
    </lineage>
</organism>
<gene>
    <name evidence="1" type="ORF">ACAOBT_LOCUS32041</name>
</gene>
<comment type="caution">
    <text evidence="1">The sequence shown here is derived from an EMBL/GenBank/DDBJ whole genome shotgun (WGS) entry which is preliminary data.</text>
</comment>
<protein>
    <submittedName>
        <fullName evidence="1">Uncharacterized protein</fullName>
    </submittedName>
</protein>
<accession>A0A9P0M8J6</accession>
<evidence type="ECO:0000313" key="1">
    <source>
        <dbReference type="EMBL" id="CAH2011207.1"/>
    </source>
</evidence>
<dbReference type="OrthoDB" id="1681765at2759"/>
<evidence type="ECO:0000313" key="2">
    <source>
        <dbReference type="Proteomes" id="UP001152888"/>
    </source>
</evidence>
<sequence length="104" mass="12010">MENIEFAENIIKACCVLHNYVRLRDGYRYEDTLFETALDGLSTTTIQPARLVNINKSTSLRELSDLIEYLDLTKEKVELLGPRLKQQNLLQPRAISQNRGPCVW</sequence>
<name>A0A9P0M8J6_ACAOB</name>
<proteinExistence type="predicted"/>
<keyword evidence="2" id="KW-1185">Reference proteome</keyword>
<dbReference type="AlphaFoldDB" id="A0A9P0M8J6"/>